<evidence type="ECO:0000313" key="17">
    <source>
        <dbReference type="EMBL" id="TIC81386.1"/>
    </source>
</evidence>
<dbReference type="OrthoDB" id="9809127at2"/>
<dbReference type="RefSeq" id="WP_136553880.1">
    <property type="nucleotide sequence ID" value="NZ_STGJ01000011.1"/>
</dbReference>
<protein>
    <recommendedName>
        <fullName evidence="12 15">Ferrous iron transport protein B</fullName>
    </recommendedName>
</protein>
<proteinExistence type="inferred from homology"/>
<keyword evidence="3" id="KW-1003">Cell membrane</keyword>
<keyword evidence="14" id="KW-0460">Magnesium</keyword>
<dbReference type="Pfam" id="PF07670">
    <property type="entry name" value="Gate"/>
    <property type="match status" value="2"/>
</dbReference>
<evidence type="ECO:0000256" key="14">
    <source>
        <dbReference type="PIRSR" id="PIRSR603373-2"/>
    </source>
</evidence>
<comment type="caution">
    <text evidence="15">Lacks conserved residue(s) required for the propagation of feature annotation.</text>
</comment>
<dbReference type="Proteomes" id="UP000308891">
    <property type="component" value="Unassembled WGS sequence"/>
</dbReference>
<dbReference type="GO" id="GO:0046872">
    <property type="term" value="F:metal ion binding"/>
    <property type="evidence" value="ECO:0007669"/>
    <property type="project" value="UniProtKB-KW"/>
</dbReference>
<keyword evidence="10 13" id="KW-0342">GTP-binding</keyword>
<dbReference type="GO" id="GO:0005886">
    <property type="term" value="C:plasma membrane"/>
    <property type="evidence" value="ECO:0007669"/>
    <property type="project" value="UniProtKB-SubCell"/>
</dbReference>
<comment type="similarity">
    <text evidence="15">Belongs to the TRAFAC class TrmE-Era-EngA-EngB-Septin-like GTPase superfamily. FeoB GTPase (TC 9.A.8) family.</text>
</comment>
<dbReference type="InterPro" id="IPR003373">
    <property type="entry name" value="Fe2_transport_prot-B"/>
</dbReference>
<comment type="subcellular location">
    <subcellularLocation>
        <location evidence="15">Cell inner membrane</location>
        <topology evidence="15">Multi-pass membrane protein</topology>
    </subcellularLocation>
    <subcellularLocation>
        <location evidence="1">Cell membrane</location>
        <topology evidence="1">Multi-pass membrane protein</topology>
    </subcellularLocation>
</comment>
<comment type="function">
    <text evidence="15">Probable transporter of a GTP-driven Fe(2+) uptake system.</text>
</comment>
<dbReference type="GO" id="GO:0015093">
    <property type="term" value="F:ferrous iron transmembrane transporter activity"/>
    <property type="evidence" value="ECO:0007669"/>
    <property type="project" value="UniProtKB-UniRule"/>
</dbReference>
<feature type="binding site" evidence="13">
    <location>
        <begin position="8"/>
        <end position="15"/>
    </location>
    <ligand>
        <name>GTP</name>
        <dbReference type="ChEBI" id="CHEBI:37565"/>
        <label>1</label>
    </ligand>
</feature>
<feature type="transmembrane region" description="Helical" evidence="15">
    <location>
        <begin position="274"/>
        <end position="298"/>
    </location>
</feature>
<evidence type="ECO:0000313" key="18">
    <source>
        <dbReference type="Proteomes" id="UP000308891"/>
    </source>
</evidence>
<evidence type="ECO:0000256" key="13">
    <source>
        <dbReference type="PIRSR" id="PIRSR603373-1"/>
    </source>
</evidence>
<feature type="transmembrane region" description="Helical" evidence="15">
    <location>
        <begin position="352"/>
        <end position="379"/>
    </location>
</feature>
<dbReference type="InterPro" id="IPR027417">
    <property type="entry name" value="P-loop_NTPase"/>
</dbReference>
<keyword evidence="2 15" id="KW-0813">Transport</keyword>
<dbReference type="Pfam" id="PF02421">
    <property type="entry name" value="FeoB_N"/>
    <property type="match status" value="1"/>
</dbReference>
<dbReference type="InterPro" id="IPR030389">
    <property type="entry name" value="G_FEOB_dom"/>
</dbReference>
<evidence type="ECO:0000256" key="9">
    <source>
        <dbReference type="ARBA" id="ARBA00023065"/>
    </source>
</evidence>
<evidence type="ECO:0000256" key="10">
    <source>
        <dbReference type="ARBA" id="ARBA00023134"/>
    </source>
</evidence>
<evidence type="ECO:0000256" key="1">
    <source>
        <dbReference type="ARBA" id="ARBA00004651"/>
    </source>
</evidence>
<keyword evidence="14" id="KW-0479">Metal-binding</keyword>
<dbReference type="AlphaFoldDB" id="A0A4T0US14"/>
<evidence type="ECO:0000256" key="4">
    <source>
        <dbReference type="ARBA" id="ARBA00022496"/>
    </source>
</evidence>
<sequence length="588" mass="63197">MRQFALVGLPNTGKSSLFNRLTGLSQRVGNWPGLTVELAHARLLLGNQMVELTDLPGIHDLSGYTDDEAVVRDVLGARDFDALVLVLNAAQLDRQLPLAVQLRATGLPCLIVLNMADEATLLGIDIDCAALSERLAAPLVLVSTSSGQGWAALQDALATLARQAATPRRARLAGLPDTHQAIEQAEALLAGAWHLPPTLPTRLSHQLDRVLMHPWLGLAAFAAIMAALFNGTYLIGGPLQAMLGNALEGMHEAWLAPLAARLPDWLASLLLDGLWQGVSTVATFAPIIFVFFVLMALIEDSGYLARAAYLTDALMARLGLDGRGFVLQLMGFGCNVPAVMGTRVLRERRQRLLAMLIIPFSLCSARLQVVLFFSAALFSPAHAPWVLAAFYAVSLAAAMLTAALFKRRLCASEAYLLEVPPYRLPSVRHVFTRAWGEVAAFLRLASTFIVAGVVLVWLLTRLPAGGYGSVADAIGHALSPLLDPIGIPEPLAVVLLFGFVAKEILLGSLAVVYGVSDGQLATALAAQLDWVSAMSFLLFTLIYVPCLSTVAAIRRESKSARFTLLSVGWSLLLAWLVSFVFYQLASRL</sequence>
<evidence type="ECO:0000256" key="2">
    <source>
        <dbReference type="ARBA" id="ARBA00022448"/>
    </source>
</evidence>
<feature type="transmembrane region" description="Helical" evidence="15">
    <location>
        <begin position="533"/>
        <end position="553"/>
    </location>
</feature>
<evidence type="ECO:0000256" key="12">
    <source>
        <dbReference type="NCBIfam" id="TIGR00437"/>
    </source>
</evidence>
<dbReference type="Pfam" id="PF07664">
    <property type="entry name" value="FeoB_C"/>
    <property type="match status" value="1"/>
</dbReference>
<evidence type="ECO:0000256" key="6">
    <source>
        <dbReference type="ARBA" id="ARBA00022741"/>
    </source>
</evidence>
<feature type="binding site" evidence="13">
    <location>
        <begin position="114"/>
        <end position="117"/>
    </location>
    <ligand>
        <name>GTP</name>
        <dbReference type="ChEBI" id="CHEBI:37565"/>
        <label>1</label>
    </ligand>
</feature>
<dbReference type="SUPFAM" id="SSF52540">
    <property type="entry name" value="P-loop containing nucleoside triphosphate hydrolases"/>
    <property type="match status" value="1"/>
</dbReference>
<evidence type="ECO:0000256" key="8">
    <source>
        <dbReference type="ARBA" id="ARBA00023004"/>
    </source>
</evidence>
<evidence type="ECO:0000256" key="3">
    <source>
        <dbReference type="ARBA" id="ARBA00022475"/>
    </source>
</evidence>
<dbReference type="EMBL" id="STGJ01000011">
    <property type="protein sequence ID" value="TIC81386.1"/>
    <property type="molecule type" value="Genomic_DNA"/>
</dbReference>
<dbReference type="PANTHER" id="PTHR43185">
    <property type="entry name" value="FERROUS IRON TRANSPORT PROTEIN B"/>
    <property type="match status" value="1"/>
</dbReference>
<dbReference type="Gene3D" id="3.40.50.300">
    <property type="entry name" value="P-loop containing nucleotide triphosphate hydrolases"/>
    <property type="match status" value="1"/>
</dbReference>
<dbReference type="GO" id="GO:0005525">
    <property type="term" value="F:GTP binding"/>
    <property type="evidence" value="ECO:0007669"/>
    <property type="project" value="UniProtKB-KW"/>
</dbReference>
<dbReference type="PANTHER" id="PTHR43185:SF1">
    <property type="entry name" value="FE(2+) TRANSPORTER FEOB"/>
    <property type="match status" value="1"/>
</dbReference>
<dbReference type="InterPro" id="IPR011640">
    <property type="entry name" value="Fe2_transport_prot_B_C"/>
</dbReference>
<feature type="transmembrane region" description="Helical" evidence="15">
    <location>
        <begin position="385"/>
        <end position="405"/>
    </location>
</feature>
<dbReference type="InterPro" id="IPR011642">
    <property type="entry name" value="Gate_dom"/>
</dbReference>
<keyword evidence="4 15" id="KW-0410">Iron transport</keyword>
<evidence type="ECO:0000256" key="7">
    <source>
        <dbReference type="ARBA" id="ARBA00022989"/>
    </source>
</evidence>
<gene>
    <name evidence="17" type="primary">feoB</name>
    <name evidence="17" type="ORF">E5K04_10730</name>
</gene>
<keyword evidence="7 15" id="KW-1133">Transmembrane helix</keyword>
<keyword evidence="8 15" id="KW-0408">Iron</keyword>
<feature type="binding site" evidence="14">
    <location>
        <position position="23"/>
    </location>
    <ligand>
        <name>Mg(2+)</name>
        <dbReference type="ChEBI" id="CHEBI:18420"/>
        <label>2</label>
    </ligand>
</feature>
<keyword evidence="9" id="KW-0406">Ion transport</keyword>
<evidence type="ECO:0000256" key="5">
    <source>
        <dbReference type="ARBA" id="ARBA00022692"/>
    </source>
</evidence>
<comment type="caution">
    <text evidence="17">The sequence shown here is derived from an EMBL/GenBank/DDBJ whole genome shotgun (WGS) entry which is preliminary data.</text>
</comment>
<evidence type="ECO:0000259" key="16">
    <source>
        <dbReference type="PROSITE" id="PS51711"/>
    </source>
</evidence>
<feature type="transmembrane region" description="Helical" evidence="15">
    <location>
        <begin position="215"/>
        <end position="235"/>
    </location>
</feature>
<feature type="binding site" evidence="13">
    <location>
        <begin position="33"/>
        <end position="37"/>
    </location>
    <ligand>
        <name>GTP</name>
        <dbReference type="ChEBI" id="CHEBI:37565"/>
        <label>1</label>
    </ligand>
</feature>
<feature type="transmembrane region" description="Helical" evidence="15">
    <location>
        <begin position="565"/>
        <end position="585"/>
    </location>
</feature>
<keyword evidence="5 15" id="KW-0812">Transmembrane</keyword>
<feature type="domain" description="FeoB-type G" evidence="16">
    <location>
        <begin position="1"/>
        <end position="163"/>
    </location>
</feature>
<evidence type="ECO:0000256" key="15">
    <source>
        <dbReference type="RuleBase" id="RU362098"/>
    </source>
</evidence>
<keyword evidence="6 13" id="KW-0547">Nucleotide-binding</keyword>
<dbReference type="PROSITE" id="PS51711">
    <property type="entry name" value="G_FEOB"/>
    <property type="match status" value="1"/>
</dbReference>
<dbReference type="NCBIfam" id="TIGR00437">
    <property type="entry name" value="feoB"/>
    <property type="match status" value="1"/>
</dbReference>
<dbReference type="InterPro" id="IPR050860">
    <property type="entry name" value="FeoB_GTPase"/>
</dbReference>
<reference evidence="17 18" key="1">
    <citation type="submission" date="2019-04" db="EMBL/GenBank/DDBJ databases">
        <title>Crenobacter sp. nov.</title>
        <authorList>
            <person name="Shi S."/>
        </authorList>
    </citation>
    <scope>NUCLEOTIDE SEQUENCE [LARGE SCALE GENOMIC DNA]</scope>
    <source>
        <strain evidence="17 18">GY 70310</strain>
    </source>
</reference>
<keyword evidence="18" id="KW-1185">Reference proteome</keyword>
<evidence type="ECO:0000256" key="11">
    <source>
        <dbReference type="ARBA" id="ARBA00023136"/>
    </source>
</evidence>
<feature type="transmembrane region" description="Helical" evidence="15">
    <location>
        <begin position="438"/>
        <end position="458"/>
    </location>
</feature>
<feature type="binding site" evidence="13">
    <location>
        <begin position="54"/>
        <end position="57"/>
    </location>
    <ligand>
        <name>GTP</name>
        <dbReference type="ChEBI" id="CHEBI:37565"/>
        <label>1</label>
    </ligand>
</feature>
<organism evidence="17 18">
    <name type="scientific">Crenobacter intestini</name>
    <dbReference type="NCBI Taxonomy" id="2563443"/>
    <lineage>
        <taxon>Bacteria</taxon>
        <taxon>Pseudomonadati</taxon>
        <taxon>Pseudomonadota</taxon>
        <taxon>Betaproteobacteria</taxon>
        <taxon>Neisseriales</taxon>
        <taxon>Neisseriaceae</taxon>
        <taxon>Crenobacter</taxon>
    </lineage>
</organism>
<name>A0A4T0US14_9NEIS</name>
<dbReference type="CDD" id="cd01879">
    <property type="entry name" value="FeoB"/>
    <property type="match status" value="1"/>
</dbReference>
<accession>A0A4T0US14</accession>
<feature type="binding site" evidence="14">
    <location>
        <position position="22"/>
    </location>
    <ligand>
        <name>Mg(2+)</name>
        <dbReference type="ChEBI" id="CHEBI:18420"/>
        <label>1</label>
    </ligand>
</feature>
<feature type="binding site" evidence="14">
    <location>
        <position position="19"/>
    </location>
    <ligand>
        <name>Mg(2+)</name>
        <dbReference type="ChEBI" id="CHEBI:18420"/>
        <label>2</label>
    </ligand>
</feature>
<keyword evidence="11 15" id="KW-0472">Membrane</keyword>